<reference evidence="2 3" key="1">
    <citation type="submission" date="2023-09" db="EMBL/GenBank/DDBJ databases">
        <title>Thalassobella suaedae gen. nov., sp. nov., a marine bacterium of the family Flavobacteriaceae isolated from a halophyte Suaeda japonica.</title>
        <authorList>
            <person name="Lee S.Y."/>
            <person name="Hwang C.Y."/>
        </authorList>
    </citation>
    <scope>NUCLEOTIDE SEQUENCE [LARGE SCALE GENOMIC DNA]</scope>
    <source>
        <strain evidence="2 3">HL-DH14</strain>
    </source>
</reference>
<keyword evidence="1" id="KW-0732">Signal</keyword>
<organism evidence="2 3">
    <name type="scientific">Thalassobellus suaedae</name>
    <dbReference type="NCBI Taxonomy" id="3074124"/>
    <lineage>
        <taxon>Bacteria</taxon>
        <taxon>Pseudomonadati</taxon>
        <taxon>Bacteroidota</taxon>
        <taxon>Flavobacteriia</taxon>
        <taxon>Flavobacteriales</taxon>
        <taxon>Flavobacteriaceae</taxon>
        <taxon>Thalassobellus</taxon>
    </lineage>
</organism>
<evidence type="ECO:0000256" key="1">
    <source>
        <dbReference type="SAM" id="SignalP"/>
    </source>
</evidence>
<proteinExistence type="predicted"/>
<gene>
    <name evidence="2" type="ORF">RHP51_12615</name>
</gene>
<dbReference type="RefSeq" id="WP_415864810.1">
    <property type="nucleotide sequence ID" value="NZ_CP134537.1"/>
</dbReference>
<accession>A0ABY9XQ54</accession>
<protein>
    <submittedName>
        <fullName evidence="2">Uncharacterized protein</fullName>
    </submittedName>
</protein>
<evidence type="ECO:0000313" key="3">
    <source>
        <dbReference type="Proteomes" id="UP001302806"/>
    </source>
</evidence>
<name>A0ABY9XQ54_9FLAO</name>
<dbReference type="Proteomes" id="UP001302806">
    <property type="component" value="Chromosome"/>
</dbReference>
<feature type="chain" id="PRO_5045308568" evidence="1">
    <location>
        <begin position="20"/>
        <end position="77"/>
    </location>
</feature>
<sequence length="77" mass="8497">MKYKILIAIILFVLINACSKDEPVNNNGDTPNNTINKSLNRQATGSSANNLLSDDTFTNMIIELVYVEGTLNPLKQL</sequence>
<evidence type="ECO:0000313" key="2">
    <source>
        <dbReference type="EMBL" id="WNH08012.1"/>
    </source>
</evidence>
<feature type="signal peptide" evidence="1">
    <location>
        <begin position="1"/>
        <end position="19"/>
    </location>
</feature>
<dbReference type="EMBL" id="CP134537">
    <property type="protein sequence ID" value="WNH08012.1"/>
    <property type="molecule type" value="Genomic_DNA"/>
</dbReference>